<feature type="transmembrane region" description="Helical" evidence="5">
    <location>
        <begin position="127"/>
        <end position="147"/>
    </location>
</feature>
<dbReference type="AlphaFoldDB" id="A0A6J6K452"/>
<dbReference type="GO" id="GO:0005315">
    <property type="term" value="F:phosphate transmembrane transporter activity"/>
    <property type="evidence" value="ECO:0007669"/>
    <property type="project" value="InterPro"/>
</dbReference>
<feature type="transmembrane region" description="Helical" evidence="5">
    <location>
        <begin position="34"/>
        <end position="55"/>
    </location>
</feature>
<organism evidence="7">
    <name type="scientific">freshwater metagenome</name>
    <dbReference type="NCBI Taxonomy" id="449393"/>
    <lineage>
        <taxon>unclassified sequences</taxon>
        <taxon>metagenomes</taxon>
        <taxon>ecological metagenomes</taxon>
    </lineage>
</organism>
<keyword evidence="4 5" id="KW-0472">Membrane</keyword>
<dbReference type="InterPro" id="IPR000515">
    <property type="entry name" value="MetI-like"/>
</dbReference>
<dbReference type="PROSITE" id="PS50928">
    <property type="entry name" value="ABC_TM1"/>
    <property type="match status" value="1"/>
</dbReference>
<evidence type="ECO:0000256" key="3">
    <source>
        <dbReference type="ARBA" id="ARBA00022989"/>
    </source>
</evidence>
<keyword evidence="2 5" id="KW-0812">Transmembrane</keyword>
<feature type="transmembrane region" description="Helical" evidence="5">
    <location>
        <begin position="288"/>
        <end position="310"/>
    </location>
</feature>
<dbReference type="EMBL" id="CAEZWE010000005">
    <property type="protein sequence ID" value="CAB4643224.1"/>
    <property type="molecule type" value="Genomic_DNA"/>
</dbReference>
<feature type="domain" description="ABC transmembrane type-1" evidence="6">
    <location>
        <begin position="91"/>
        <end position="306"/>
    </location>
</feature>
<evidence type="ECO:0000256" key="5">
    <source>
        <dbReference type="SAM" id="Phobius"/>
    </source>
</evidence>
<reference evidence="7" key="1">
    <citation type="submission" date="2020-05" db="EMBL/GenBank/DDBJ databases">
        <authorList>
            <person name="Chiriac C."/>
            <person name="Salcher M."/>
            <person name="Ghai R."/>
            <person name="Kavagutti S V."/>
        </authorList>
    </citation>
    <scope>NUCLEOTIDE SEQUENCE</scope>
</reference>
<dbReference type="Gene3D" id="1.10.3720.10">
    <property type="entry name" value="MetI-like"/>
    <property type="match status" value="1"/>
</dbReference>
<evidence type="ECO:0000259" key="6">
    <source>
        <dbReference type="PROSITE" id="PS50928"/>
    </source>
</evidence>
<dbReference type="InterPro" id="IPR035906">
    <property type="entry name" value="MetI-like_sf"/>
</dbReference>
<feature type="transmembrane region" description="Helical" evidence="5">
    <location>
        <begin position="167"/>
        <end position="189"/>
    </location>
</feature>
<dbReference type="GO" id="GO:0006817">
    <property type="term" value="P:phosphate ion transport"/>
    <property type="evidence" value="ECO:0007669"/>
    <property type="project" value="InterPro"/>
</dbReference>
<dbReference type="PANTHER" id="PTHR42727">
    <property type="entry name" value="PHOSPHATE TRANSPORT SYSTEM PERMEASE PROTEIN"/>
    <property type="match status" value="1"/>
</dbReference>
<accession>A0A6J6K452</accession>
<evidence type="ECO:0000256" key="1">
    <source>
        <dbReference type="ARBA" id="ARBA00004141"/>
    </source>
</evidence>
<keyword evidence="3 5" id="KW-1133">Transmembrane helix</keyword>
<name>A0A6J6K452_9ZZZZ</name>
<comment type="subcellular location">
    <subcellularLocation>
        <location evidence="1">Membrane</location>
        <topology evidence="1">Multi-pass membrane protein</topology>
    </subcellularLocation>
</comment>
<evidence type="ECO:0000256" key="4">
    <source>
        <dbReference type="ARBA" id="ARBA00023136"/>
    </source>
</evidence>
<proteinExistence type="predicted"/>
<feature type="transmembrane region" description="Helical" evidence="5">
    <location>
        <begin position="218"/>
        <end position="239"/>
    </location>
</feature>
<feature type="transmembrane region" description="Helical" evidence="5">
    <location>
        <begin position="85"/>
        <end position="115"/>
    </location>
</feature>
<protein>
    <submittedName>
        <fullName evidence="7">Unannotated protein</fullName>
    </submittedName>
</protein>
<dbReference type="GO" id="GO:0016020">
    <property type="term" value="C:membrane"/>
    <property type="evidence" value="ECO:0007669"/>
    <property type="project" value="UniProtKB-SubCell"/>
</dbReference>
<evidence type="ECO:0000256" key="2">
    <source>
        <dbReference type="ARBA" id="ARBA00022692"/>
    </source>
</evidence>
<dbReference type="Pfam" id="PF00528">
    <property type="entry name" value="BPD_transp_1"/>
    <property type="match status" value="1"/>
</dbReference>
<dbReference type="SUPFAM" id="SSF161098">
    <property type="entry name" value="MetI-like"/>
    <property type="match status" value="1"/>
</dbReference>
<dbReference type="PANTHER" id="PTHR42727:SF1">
    <property type="entry name" value="PHOSPHATE TRANSPORT SYSTEM PERMEASE"/>
    <property type="match status" value="1"/>
</dbReference>
<evidence type="ECO:0000313" key="7">
    <source>
        <dbReference type="EMBL" id="CAB4643224.1"/>
    </source>
</evidence>
<dbReference type="InterPro" id="IPR011864">
    <property type="entry name" value="Phosphate_PstC"/>
</dbReference>
<dbReference type="NCBIfam" id="TIGR02138">
    <property type="entry name" value="phosphate_pstC"/>
    <property type="match status" value="1"/>
</dbReference>
<gene>
    <name evidence="7" type="ORF">UFOPK2169_00264</name>
</gene>
<sequence>MSFSPSQEAIELLDNLLPSGAQQRRRIYERVVQTVLMCTSFITVIVLFAVAGSLVPPTIDFFQEVSFGEFFGRTEWYPLFEPPAYGIWALMSATFLVMTIAIIVAVPGGLAAAFFLNQYASDRVRRYLKPTLEILAGMPTVVFGFFAVNFVSPNIVQKLWPFGEVDFYNALSAGLVVGIMILPMMTTLAEDAMNSIPKALIEGAYALGPTKREVCTGVIFPSALSGIIASIVISLSRAIGETTIVLLAAGASAKFTLNPAESVQTLASFIGFAGIGDQETDSTGYRTIFAVGTFLFIITFILNIISIRVVRRFREVYE</sequence>
<dbReference type="CDD" id="cd06261">
    <property type="entry name" value="TM_PBP2"/>
    <property type="match status" value="1"/>
</dbReference>